<comment type="caution">
    <text evidence="2">The sequence shown here is derived from an EMBL/GenBank/DDBJ whole genome shotgun (WGS) entry which is preliminary data.</text>
</comment>
<proteinExistence type="predicted"/>
<gene>
    <name evidence="2" type="ORF">GMD78_09655</name>
</gene>
<evidence type="ECO:0000313" key="2">
    <source>
        <dbReference type="EMBL" id="MUK88655.1"/>
    </source>
</evidence>
<organism evidence="2 3">
    <name type="scientific">Ornithinibacillus caprae</name>
    <dbReference type="NCBI Taxonomy" id="2678566"/>
    <lineage>
        <taxon>Bacteria</taxon>
        <taxon>Bacillati</taxon>
        <taxon>Bacillota</taxon>
        <taxon>Bacilli</taxon>
        <taxon>Bacillales</taxon>
        <taxon>Bacillaceae</taxon>
        <taxon>Ornithinibacillus</taxon>
    </lineage>
</organism>
<keyword evidence="1" id="KW-0472">Membrane</keyword>
<keyword evidence="1" id="KW-1133">Transmembrane helix</keyword>
<keyword evidence="3" id="KW-1185">Reference proteome</keyword>
<feature type="transmembrane region" description="Helical" evidence="1">
    <location>
        <begin position="52"/>
        <end position="70"/>
    </location>
</feature>
<dbReference type="EMBL" id="WOCA01000006">
    <property type="protein sequence ID" value="MUK88655.1"/>
    <property type="molecule type" value="Genomic_DNA"/>
</dbReference>
<keyword evidence="1" id="KW-0812">Transmembrane</keyword>
<dbReference type="AlphaFoldDB" id="A0A6N8FGS7"/>
<sequence>MNNDELNKKITKHMIEDTDSVTELKEETWNKINQELFPSKNKVKKKSRKKPIFTLVSAAIILFAIVFGVTEPGQAMIQGLKEMFVEEKQQVIEIEGDKEIRDVELETNEELEYIMYVDKSFYKMTKTDTGDRIVPAQELEDRFPDVSMEITRKENVSVEEVIEEIKATIEADGLIINQEEHVDTPIEGFVIKALGPEYTNEHGKTGHQWDTPINRYYVTEPIDNQFFVIKQEYFLEAAEGHGVRLNSMLESFEIVNRE</sequence>
<protein>
    <recommendedName>
        <fullName evidence="4">DUF4367 domain-containing protein</fullName>
    </recommendedName>
</protein>
<reference evidence="2 3" key="1">
    <citation type="submission" date="2019-11" db="EMBL/GenBank/DDBJ databases">
        <authorList>
            <person name="Li X."/>
        </authorList>
    </citation>
    <scope>NUCLEOTIDE SEQUENCE [LARGE SCALE GENOMIC DNA]</scope>
    <source>
        <strain evidence="2 3">L9</strain>
    </source>
</reference>
<evidence type="ECO:0000256" key="1">
    <source>
        <dbReference type="SAM" id="Phobius"/>
    </source>
</evidence>
<dbReference type="Proteomes" id="UP000469125">
    <property type="component" value="Unassembled WGS sequence"/>
</dbReference>
<name>A0A6N8FGS7_9BACI</name>
<dbReference type="RefSeq" id="WP_155668632.1">
    <property type="nucleotide sequence ID" value="NZ_WOCA01000006.1"/>
</dbReference>
<accession>A0A6N8FGS7</accession>
<evidence type="ECO:0008006" key="4">
    <source>
        <dbReference type="Google" id="ProtNLM"/>
    </source>
</evidence>
<evidence type="ECO:0000313" key="3">
    <source>
        <dbReference type="Proteomes" id="UP000469125"/>
    </source>
</evidence>